<dbReference type="GO" id="GO:0005634">
    <property type="term" value="C:nucleus"/>
    <property type="evidence" value="ECO:0007669"/>
    <property type="project" value="TreeGrafter"/>
</dbReference>
<dbReference type="GO" id="GO:0003713">
    <property type="term" value="F:transcription coactivator activity"/>
    <property type="evidence" value="ECO:0007669"/>
    <property type="project" value="TreeGrafter"/>
</dbReference>
<feature type="region of interest" description="Disordered" evidence="3">
    <location>
        <begin position="71"/>
        <end position="91"/>
    </location>
</feature>
<name>A0A0F7SVT6_PHARH</name>
<evidence type="ECO:0000259" key="4">
    <source>
        <dbReference type="Pfam" id="PF06244"/>
    </source>
</evidence>
<evidence type="ECO:0000256" key="1">
    <source>
        <dbReference type="ARBA" id="ARBA00008296"/>
    </source>
</evidence>
<accession>A0A0F7SVT6</accession>
<dbReference type="Pfam" id="PF06244">
    <property type="entry name" value="Ccdc124"/>
    <property type="match status" value="1"/>
</dbReference>
<evidence type="ECO:0000256" key="3">
    <source>
        <dbReference type="SAM" id="MobiDB-lite"/>
    </source>
</evidence>
<dbReference type="InterPro" id="IPR054414">
    <property type="entry name" value="Ccdc124/Oxs1_C"/>
</dbReference>
<sequence>MLTISIHLRHLTSKVNAQKAKEAAAAKEADQWKAGSKVKDTSKEEKRLAELAKKEERARLLAAEEASIPKAKVKPAMASKTKASKKVEKPAGPGAIAAGGGIASTVFVPSVEVENDDETPVAHLQATGIDEMLEALEIANAKSDKAAVGQRAANLEAHPERRYKAALEAYIEAELPVIKKEQPGMRLQQYKERLFKQFQKHPDNPFNQVSVRYNADKEERLDALKAANAAQEKRLAL</sequence>
<comment type="similarity">
    <text evidence="1">Belongs to the CCDC124 family.</text>
</comment>
<evidence type="ECO:0000259" key="5">
    <source>
        <dbReference type="Pfam" id="PF22048"/>
    </source>
</evidence>
<feature type="domain" description="LSO1/LSO2" evidence="5">
    <location>
        <begin position="17"/>
        <end position="65"/>
    </location>
</feature>
<dbReference type="PANTHER" id="PTHR21680:SF0">
    <property type="entry name" value="COILED-COIL DOMAIN-CONTAINING PROTEIN 124"/>
    <property type="match status" value="1"/>
</dbReference>
<dbReference type="InterPro" id="IPR010422">
    <property type="entry name" value="Ccdc124/Oxs1"/>
</dbReference>
<keyword evidence="2" id="KW-0175">Coiled coil</keyword>
<evidence type="ECO:0000313" key="6">
    <source>
        <dbReference type="EMBL" id="CED84814.1"/>
    </source>
</evidence>
<dbReference type="EMBL" id="LN483166">
    <property type="protein sequence ID" value="CED84814.1"/>
    <property type="molecule type" value="Genomic_DNA"/>
</dbReference>
<dbReference type="PANTHER" id="PTHR21680">
    <property type="entry name" value="COILED-COIL DOMAIN-CONTAINING PROTEIN 124"/>
    <property type="match status" value="1"/>
</dbReference>
<organism evidence="6">
    <name type="scientific">Phaffia rhodozyma</name>
    <name type="common">Yeast</name>
    <name type="synonym">Xanthophyllomyces dendrorhous</name>
    <dbReference type="NCBI Taxonomy" id="264483"/>
    <lineage>
        <taxon>Eukaryota</taxon>
        <taxon>Fungi</taxon>
        <taxon>Dikarya</taxon>
        <taxon>Basidiomycota</taxon>
        <taxon>Agaricomycotina</taxon>
        <taxon>Tremellomycetes</taxon>
        <taxon>Cystofilobasidiales</taxon>
        <taxon>Mrakiaceae</taxon>
        <taxon>Phaffia</taxon>
    </lineage>
</organism>
<dbReference type="GO" id="GO:0006366">
    <property type="term" value="P:transcription by RNA polymerase II"/>
    <property type="evidence" value="ECO:0007669"/>
    <property type="project" value="TreeGrafter"/>
</dbReference>
<dbReference type="Pfam" id="PF22048">
    <property type="entry name" value="LSO1_2-like"/>
    <property type="match status" value="1"/>
</dbReference>
<reference evidence="6" key="1">
    <citation type="submission" date="2014-08" db="EMBL/GenBank/DDBJ databases">
        <authorList>
            <person name="Sharma Rahul"/>
            <person name="Thines Marco"/>
        </authorList>
    </citation>
    <scope>NUCLEOTIDE SEQUENCE</scope>
</reference>
<feature type="domain" description="Coiled-coil" evidence="4">
    <location>
        <begin position="121"/>
        <end position="208"/>
    </location>
</feature>
<dbReference type="AlphaFoldDB" id="A0A0F7SVT6"/>
<proteinExistence type="inferred from homology"/>
<protein>
    <submittedName>
        <fullName evidence="6">Uncharacterized conserved protein</fullName>
    </submittedName>
</protein>
<dbReference type="InterPro" id="IPR054413">
    <property type="entry name" value="LSO1/2"/>
</dbReference>
<evidence type="ECO:0000256" key="2">
    <source>
        <dbReference type="ARBA" id="ARBA00023054"/>
    </source>
</evidence>